<gene>
    <name evidence="5" type="ORF">C6I21_04055</name>
</gene>
<dbReference type="GO" id="GO:0003677">
    <property type="term" value="F:DNA binding"/>
    <property type="evidence" value="ECO:0007669"/>
    <property type="project" value="UniProtKB-UniRule"/>
</dbReference>
<dbReference type="PANTHER" id="PTHR43479">
    <property type="entry name" value="ACREF/ENVCD OPERON REPRESSOR-RELATED"/>
    <property type="match status" value="1"/>
</dbReference>
<dbReference type="PROSITE" id="PS50977">
    <property type="entry name" value="HTH_TETR_2"/>
    <property type="match status" value="1"/>
</dbReference>
<dbReference type="OrthoDB" id="9810250at2"/>
<dbReference type="AlphaFoldDB" id="A0A2P6MJS1"/>
<name>A0A2P6MJS1_ALKUR</name>
<feature type="DNA-binding region" description="H-T-H motif" evidence="3">
    <location>
        <begin position="30"/>
        <end position="49"/>
    </location>
</feature>
<evidence type="ECO:0000259" key="4">
    <source>
        <dbReference type="PROSITE" id="PS50977"/>
    </source>
</evidence>
<dbReference type="RefSeq" id="WP_105958161.1">
    <property type="nucleotide sequence ID" value="NZ_PVNS01000003.1"/>
</dbReference>
<evidence type="ECO:0000313" key="6">
    <source>
        <dbReference type="Proteomes" id="UP000243650"/>
    </source>
</evidence>
<evidence type="ECO:0000256" key="1">
    <source>
        <dbReference type="ARBA" id="ARBA00022491"/>
    </source>
</evidence>
<dbReference type="InterPro" id="IPR050624">
    <property type="entry name" value="HTH-type_Tx_Regulator"/>
</dbReference>
<accession>A0A2P6MJS1</accession>
<protein>
    <submittedName>
        <fullName evidence="5">TetR/AcrR family transcriptional regulator</fullName>
    </submittedName>
</protein>
<dbReference type="InterPro" id="IPR001647">
    <property type="entry name" value="HTH_TetR"/>
</dbReference>
<reference evidence="5 6" key="1">
    <citation type="submission" date="2018-03" db="EMBL/GenBank/DDBJ databases">
        <title>Bacillus urumqiensis sp. nov., a moderately haloalkaliphilic bacterium isolated from a salt lake.</title>
        <authorList>
            <person name="Zhao B."/>
            <person name="Liao Z."/>
        </authorList>
    </citation>
    <scope>NUCLEOTIDE SEQUENCE [LARGE SCALE GENOMIC DNA]</scope>
    <source>
        <strain evidence="5 6">BZ-SZ-XJ18</strain>
    </source>
</reference>
<keyword evidence="2 3" id="KW-0238">DNA-binding</keyword>
<dbReference type="InterPro" id="IPR009057">
    <property type="entry name" value="Homeodomain-like_sf"/>
</dbReference>
<evidence type="ECO:0000313" key="5">
    <source>
        <dbReference type="EMBL" id="PRO66524.1"/>
    </source>
</evidence>
<evidence type="ECO:0000256" key="2">
    <source>
        <dbReference type="ARBA" id="ARBA00023125"/>
    </source>
</evidence>
<organism evidence="5 6">
    <name type="scientific">Alkalicoccus urumqiensis</name>
    <name type="common">Bacillus urumqiensis</name>
    <dbReference type="NCBI Taxonomy" id="1548213"/>
    <lineage>
        <taxon>Bacteria</taxon>
        <taxon>Bacillati</taxon>
        <taxon>Bacillota</taxon>
        <taxon>Bacilli</taxon>
        <taxon>Bacillales</taxon>
        <taxon>Bacillaceae</taxon>
        <taxon>Alkalicoccus</taxon>
    </lineage>
</organism>
<sequence length="200" mass="23454">MQRSVPEETKQTLLDAFWKLYCDKPIEKITVREVTDTAGFNRGTFYVYFTDVYDALRTIEDSILPGEEEVERLLEDHRIEQDFQTSMQEFMQFYETHGEKLQVLLGPNGDPTFGARMKKQVRSYLIQATPELRDADPKTQLQFEYLIESEISSRLGALTLWFQRGKDLPIEELHKLIYNMIHQGSLTTAYELLERKDDLS</sequence>
<evidence type="ECO:0000256" key="3">
    <source>
        <dbReference type="PROSITE-ProRule" id="PRU00335"/>
    </source>
</evidence>
<dbReference type="Gene3D" id="1.10.357.10">
    <property type="entry name" value="Tetracycline Repressor, domain 2"/>
    <property type="match status" value="1"/>
</dbReference>
<dbReference type="Proteomes" id="UP000243650">
    <property type="component" value="Unassembled WGS sequence"/>
</dbReference>
<keyword evidence="6" id="KW-1185">Reference proteome</keyword>
<keyword evidence="1" id="KW-0678">Repressor</keyword>
<proteinExistence type="predicted"/>
<dbReference type="EMBL" id="PVNS01000003">
    <property type="protein sequence ID" value="PRO66524.1"/>
    <property type="molecule type" value="Genomic_DNA"/>
</dbReference>
<dbReference type="SUPFAM" id="SSF46689">
    <property type="entry name" value="Homeodomain-like"/>
    <property type="match status" value="1"/>
</dbReference>
<dbReference type="PANTHER" id="PTHR43479:SF11">
    <property type="entry name" value="ACREF_ENVCD OPERON REPRESSOR-RELATED"/>
    <property type="match status" value="1"/>
</dbReference>
<feature type="domain" description="HTH tetR-type" evidence="4">
    <location>
        <begin position="7"/>
        <end position="67"/>
    </location>
</feature>
<comment type="caution">
    <text evidence="5">The sequence shown here is derived from an EMBL/GenBank/DDBJ whole genome shotgun (WGS) entry which is preliminary data.</text>
</comment>
<dbReference type="Pfam" id="PF14278">
    <property type="entry name" value="TetR_C_8"/>
    <property type="match status" value="1"/>
</dbReference>
<dbReference type="InterPro" id="IPR039532">
    <property type="entry name" value="TetR_C_Firmicutes"/>
</dbReference>